<evidence type="ECO:0000313" key="6">
    <source>
        <dbReference type="Proteomes" id="UP000058636"/>
    </source>
</evidence>
<keyword evidence="3 4" id="KW-0949">S-adenosyl-L-methionine</keyword>
<dbReference type="GO" id="GO:0070041">
    <property type="term" value="F:rRNA (uridine-C5-)-methyltransferase activity"/>
    <property type="evidence" value="ECO:0007669"/>
    <property type="project" value="TreeGrafter"/>
</dbReference>
<dbReference type="InterPro" id="IPR010280">
    <property type="entry name" value="U5_MeTrfase_fam"/>
</dbReference>
<proteinExistence type="inferred from homology"/>
<keyword evidence="2 4" id="KW-0808">Transferase</keyword>
<dbReference type="PROSITE" id="PS01231">
    <property type="entry name" value="TRMA_2"/>
    <property type="match status" value="1"/>
</dbReference>
<dbReference type="CDD" id="cd02440">
    <property type="entry name" value="AdoMet_MTases"/>
    <property type="match status" value="1"/>
</dbReference>
<dbReference type="AlphaFoldDB" id="A0A117L2W8"/>
<feature type="binding site" evidence="4">
    <location>
        <position position="367"/>
    </location>
    <ligand>
        <name>S-adenosyl-L-methionine</name>
        <dbReference type="ChEBI" id="CHEBI:59789"/>
    </ligand>
</feature>
<keyword evidence="1 4" id="KW-0489">Methyltransferase</keyword>
<dbReference type="PANTHER" id="PTHR11061:SF30">
    <property type="entry name" value="TRNA (URACIL(54)-C(5))-METHYLTRANSFERASE"/>
    <property type="match status" value="1"/>
</dbReference>
<dbReference type="GO" id="GO:0070475">
    <property type="term" value="P:rRNA base methylation"/>
    <property type="evidence" value="ECO:0007669"/>
    <property type="project" value="TreeGrafter"/>
</dbReference>
<dbReference type="PANTHER" id="PTHR11061">
    <property type="entry name" value="RNA M5U METHYLTRANSFERASE"/>
    <property type="match status" value="1"/>
</dbReference>
<dbReference type="InterPro" id="IPR030391">
    <property type="entry name" value="MeTrfase_TrmA_CS"/>
</dbReference>
<dbReference type="EMBL" id="LGFG01000007">
    <property type="protein sequence ID" value="KUK23711.1"/>
    <property type="molecule type" value="Genomic_DNA"/>
</dbReference>
<dbReference type="SUPFAM" id="SSF50249">
    <property type="entry name" value="Nucleic acid-binding proteins"/>
    <property type="match status" value="1"/>
</dbReference>
<feature type="binding site" evidence="4">
    <location>
        <position position="272"/>
    </location>
    <ligand>
        <name>S-adenosyl-L-methionine</name>
        <dbReference type="ChEBI" id="CHEBI:59789"/>
    </ligand>
</feature>
<sequence length="439" mass="50215">MLEQVRIQKMVNGGYGLAHLSNGKVVLVEGAYPGEEVLIKTYREKRDFSFGKVVSLLKESEDRTKPPCRYFGRCGGCHWMDVKYETQLRYKKEVLIDLFERSNLKVEVEDVEPSDLVFHYRTKMEFHFQGRKLGLKKRNSDFVIDIKDCEVAPEGTGEILNTVKEAVQVLNIPVYNWETRKGVLKHLVIRYAFSTDQFMVIFVTKTESFPWGRDLVRAVLKRFPKIHSIIHVMNSKDSVVLRGPYRTLYGEGVIVEEFDWERFQIPPTAFFQSNYSITSKLIDHVYRELALQGNEVVLDLYAGIGTFSVRTSFSAARVISVESSRVAVKAGKANANINSRRNIEYVEQDVLDFLKNYSGRADRIILDPPRSGAGPEAMKEIVRLSPERIVYVSCEPSTLVRDLKVLVENGYSIVGVKPFDMFPQTYHVETAVTLVKGDR</sequence>
<feature type="binding site" evidence="4">
    <location>
        <position position="322"/>
    </location>
    <ligand>
        <name>S-adenosyl-L-methionine</name>
        <dbReference type="ChEBI" id="CHEBI:59789"/>
    </ligand>
</feature>
<dbReference type="Gene3D" id="2.40.50.1070">
    <property type="match status" value="1"/>
</dbReference>
<organism evidence="5 6">
    <name type="scientific">Thermotoga petrophila</name>
    <dbReference type="NCBI Taxonomy" id="93929"/>
    <lineage>
        <taxon>Bacteria</taxon>
        <taxon>Thermotogati</taxon>
        <taxon>Thermotogota</taxon>
        <taxon>Thermotogae</taxon>
        <taxon>Thermotogales</taxon>
        <taxon>Thermotogaceae</taxon>
        <taxon>Thermotoga</taxon>
    </lineage>
</organism>
<name>A0A117L2W8_9THEM</name>
<dbReference type="InterPro" id="IPR002792">
    <property type="entry name" value="TRAM_dom"/>
</dbReference>
<dbReference type="Gene3D" id="2.40.50.140">
    <property type="entry name" value="Nucleic acid-binding proteins"/>
    <property type="match status" value="1"/>
</dbReference>
<dbReference type="NCBIfam" id="TIGR00479">
    <property type="entry name" value="rumA"/>
    <property type="match status" value="1"/>
</dbReference>
<comment type="similarity">
    <text evidence="4">Belongs to the class I-like SAM-binding methyltransferase superfamily. RNA M5U methyltransferase family.</text>
</comment>
<evidence type="ECO:0000256" key="4">
    <source>
        <dbReference type="PROSITE-ProRule" id="PRU01024"/>
    </source>
</evidence>
<evidence type="ECO:0000313" key="5">
    <source>
        <dbReference type="EMBL" id="KUK23711.1"/>
    </source>
</evidence>
<dbReference type="PROSITE" id="PS50926">
    <property type="entry name" value="TRAM"/>
    <property type="match status" value="1"/>
</dbReference>
<feature type="active site" description="Nucleophile" evidence="4">
    <location>
        <position position="394"/>
    </location>
</feature>
<evidence type="ECO:0000256" key="1">
    <source>
        <dbReference type="ARBA" id="ARBA00022603"/>
    </source>
</evidence>
<dbReference type="PATRIC" id="fig|93930.3.peg.806"/>
<dbReference type="InterPro" id="IPR029063">
    <property type="entry name" value="SAM-dependent_MTases_sf"/>
</dbReference>
<gene>
    <name evidence="5" type="ORF">XD57_0177</name>
</gene>
<dbReference type="Gene3D" id="3.40.50.150">
    <property type="entry name" value="Vaccinia Virus protein VP39"/>
    <property type="match status" value="1"/>
</dbReference>
<dbReference type="PROSITE" id="PS51687">
    <property type="entry name" value="SAM_MT_RNA_M5U"/>
    <property type="match status" value="1"/>
</dbReference>
<dbReference type="InterPro" id="IPR012340">
    <property type="entry name" value="NA-bd_OB-fold"/>
</dbReference>
<reference evidence="5 6" key="1">
    <citation type="journal article" date="2015" name="MBio">
        <title>Genome-Resolved Metagenomic Analysis Reveals Roles for Candidate Phyla and Other Microbial Community Members in Biogeochemical Transformations in Oil Reservoirs.</title>
        <authorList>
            <person name="Hu P."/>
            <person name="Tom L."/>
            <person name="Singh A."/>
            <person name="Thomas B.C."/>
            <person name="Baker B.J."/>
            <person name="Piceno Y.M."/>
            <person name="Andersen G.L."/>
            <person name="Banfield J.F."/>
        </authorList>
    </citation>
    <scope>NUCLEOTIDE SEQUENCE [LARGE SCALE GENOMIC DNA]</scope>
    <source>
        <strain evidence="5">46_26</strain>
    </source>
</reference>
<dbReference type="SUPFAM" id="SSF53335">
    <property type="entry name" value="S-adenosyl-L-methionine-dependent methyltransferases"/>
    <property type="match status" value="1"/>
</dbReference>
<dbReference type="Proteomes" id="UP000058636">
    <property type="component" value="Unassembled WGS sequence"/>
</dbReference>
<accession>A0A117L2W8</accession>
<comment type="caution">
    <text evidence="5">The sequence shown here is derived from an EMBL/GenBank/DDBJ whole genome shotgun (WGS) entry which is preliminary data.</text>
</comment>
<dbReference type="Pfam" id="PF05958">
    <property type="entry name" value="tRNA_U5-meth_tr"/>
    <property type="match status" value="1"/>
</dbReference>
<feature type="binding site" evidence="4">
    <location>
        <position position="301"/>
    </location>
    <ligand>
        <name>S-adenosyl-L-methionine</name>
        <dbReference type="ChEBI" id="CHEBI:59789"/>
    </ligand>
</feature>
<evidence type="ECO:0000256" key="3">
    <source>
        <dbReference type="ARBA" id="ARBA00022691"/>
    </source>
</evidence>
<evidence type="ECO:0000256" key="2">
    <source>
        <dbReference type="ARBA" id="ARBA00022679"/>
    </source>
</evidence>
<protein>
    <submittedName>
        <fullName evidence="5">Putative RNA methyltransferase</fullName>
    </submittedName>
</protein>